<gene>
    <name evidence="2" type="ORF">SNAT2548_LOCUS31408</name>
</gene>
<dbReference type="InterPro" id="IPR023214">
    <property type="entry name" value="HAD_sf"/>
</dbReference>
<sequence length="201" mass="22444">MPALKSAQSLDKLNGRTVLVDMDNTIVDWDAEFIRRYAAACGRDPQEVEKIVRNRAKFEIEENFPEAERAKVLETVASPGLYESLKPLPGAVEALQALVAEGVDVKLVTAPHPTCAGTCALEKYLSVEQIFGTAFQERLIITRDKTQVQGDILIDDKPKISGCKPCPWKHVLFSQSYNQDVQGKVRLSSWTAWRDVLPRAF</sequence>
<dbReference type="GO" id="GO:0009223">
    <property type="term" value="P:pyrimidine deoxyribonucleotide catabolic process"/>
    <property type="evidence" value="ECO:0007669"/>
    <property type="project" value="TreeGrafter"/>
</dbReference>
<protein>
    <submittedName>
        <fullName evidence="2">Uncharacterized protein</fullName>
    </submittedName>
</protein>
<evidence type="ECO:0000313" key="2">
    <source>
        <dbReference type="EMBL" id="CAE7558036.1"/>
    </source>
</evidence>
<name>A0A812UAD0_9DINO</name>
<dbReference type="InterPro" id="IPR010708">
    <property type="entry name" value="5'(3')-deoxyribonucleotidase"/>
</dbReference>
<dbReference type="GO" id="GO:0008253">
    <property type="term" value="F:5'-nucleotidase activity"/>
    <property type="evidence" value="ECO:0007669"/>
    <property type="project" value="InterPro"/>
</dbReference>
<dbReference type="SFLD" id="SFLDG01126">
    <property type="entry name" value="C1.2:_Nucleotidase_Like"/>
    <property type="match status" value="1"/>
</dbReference>
<accession>A0A812UAD0</accession>
<keyword evidence="3" id="KW-1185">Reference proteome</keyword>
<evidence type="ECO:0000256" key="1">
    <source>
        <dbReference type="PIRSR" id="PIRSR610708-1"/>
    </source>
</evidence>
<dbReference type="AlphaFoldDB" id="A0A812UAD0"/>
<dbReference type="Pfam" id="PF06941">
    <property type="entry name" value="NT5C"/>
    <property type="match status" value="1"/>
</dbReference>
<dbReference type="SUPFAM" id="SSF56784">
    <property type="entry name" value="HAD-like"/>
    <property type="match status" value="1"/>
</dbReference>
<comment type="caution">
    <text evidence="2">The sequence shown here is derived from an EMBL/GenBank/DDBJ whole genome shotgun (WGS) entry which is preliminary data.</text>
</comment>
<proteinExistence type="predicted"/>
<evidence type="ECO:0000313" key="3">
    <source>
        <dbReference type="Proteomes" id="UP000604046"/>
    </source>
</evidence>
<dbReference type="PANTHER" id="PTHR16504:SF4">
    <property type="entry name" value="5'(3')-DEOXYRIBONUCLEOTIDASE"/>
    <property type="match status" value="1"/>
</dbReference>
<dbReference type="SFLD" id="SFLDS00003">
    <property type="entry name" value="Haloacid_Dehalogenase"/>
    <property type="match status" value="1"/>
</dbReference>
<dbReference type="PANTHER" id="PTHR16504">
    <property type="entry name" value="5'(3')-DEOXYRIBONUCLEOTIDASE"/>
    <property type="match status" value="1"/>
</dbReference>
<reference evidence="2" key="1">
    <citation type="submission" date="2021-02" db="EMBL/GenBank/DDBJ databases">
        <authorList>
            <person name="Dougan E. K."/>
            <person name="Rhodes N."/>
            <person name="Thang M."/>
            <person name="Chan C."/>
        </authorList>
    </citation>
    <scope>NUCLEOTIDE SEQUENCE</scope>
</reference>
<dbReference type="InterPro" id="IPR036412">
    <property type="entry name" value="HAD-like_sf"/>
</dbReference>
<dbReference type="Gene3D" id="1.10.40.40">
    <property type="entry name" value="Deoxyribonucleotidase, domain 2"/>
    <property type="match status" value="1"/>
</dbReference>
<feature type="active site" description="Proton donor" evidence="1">
    <location>
        <position position="23"/>
    </location>
</feature>
<dbReference type="Proteomes" id="UP000604046">
    <property type="component" value="Unassembled WGS sequence"/>
</dbReference>
<dbReference type="EMBL" id="CAJNDS010002658">
    <property type="protein sequence ID" value="CAE7558036.1"/>
    <property type="molecule type" value="Genomic_DNA"/>
</dbReference>
<dbReference type="OrthoDB" id="448565at2759"/>
<dbReference type="SFLD" id="SFLDG01145">
    <property type="entry name" value="C1.2.1"/>
    <property type="match status" value="1"/>
</dbReference>
<feature type="active site" description="Nucleophile" evidence="1">
    <location>
        <position position="21"/>
    </location>
</feature>
<organism evidence="2 3">
    <name type="scientific">Symbiodinium natans</name>
    <dbReference type="NCBI Taxonomy" id="878477"/>
    <lineage>
        <taxon>Eukaryota</taxon>
        <taxon>Sar</taxon>
        <taxon>Alveolata</taxon>
        <taxon>Dinophyceae</taxon>
        <taxon>Suessiales</taxon>
        <taxon>Symbiodiniaceae</taxon>
        <taxon>Symbiodinium</taxon>
    </lineage>
</organism>
<dbReference type="Gene3D" id="3.40.50.1000">
    <property type="entry name" value="HAD superfamily/HAD-like"/>
    <property type="match status" value="1"/>
</dbReference>